<dbReference type="EMBL" id="PP511597">
    <property type="protein sequence ID" value="XCD05790.1"/>
    <property type="molecule type" value="Genomic_DNA"/>
</dbReference>
<protein>
    <submittedName>
        <fullName evidence="1">Uncharacterized protein</fullName>
    </submittedName>
</protein>
<evidence type="ECO:0000313" key="1">
    <source>
        <dbReference type="EMBL" id="XCD05790.1"/>
    </source>
</evidence>
<name>A0AAU8B389_9CAUD</name>
<accession>A0AAU8B389</accession>
<organism evidence="1">
    <name type="scientific">Dulem virus 32</name>
    <dbReference type="NCBI Taxonomy" id="3145750"/>
    <lineage>
        <taxon>Viruses</taxon>
        <taxon>Duplodnaviria</taxon>
        <taxon>Heunggongvirae</taxon>
        <taxon>Uroviricota</taxon>
        <taxon>Caudoviricetes</taxon>
    </lineage>
</organism>
<reference evidence="1" key="1">
    <citation type="submission" date="2024-03" db="EMBL/GenBank/DDBJ databases">
        <title>Diverse circular DNA viruses in blood, oral, and fecal samples of captive lemurs.</title>
        <authorList>
            <person name="Paietta E.N."/>
            <person name="Kraberger S."/>
            <person name="Lund M.C."/>
            <person name="Custer J.M."/>
            <person name="Vargas K.M."/>
            <person name="Ehmke E.E."/>
            <person name="Yoder A.D."/>
            <person name="Varsani A."/>
        </authorList>
    </citation>
    <scope>NUCLEOTIDE SEQUENCE</scope>
    <source>
        <strain evidence="1">Duke_24SF_91</strain>
    </source>
</reference>
<sequence>MSTFQFETIETPAGAFIGWHESPGQVVTGEVIDYAPTGGRDFSGSPCPQITLCLVEPCSSFNKAGQRTDFQAGETVFITAGQANLRRGILAAKPSVGDILRITHSDSAKTASGVVKIFSLEIARGAGSSAQQQTPAANLNPAPVAPLPGAVQVPQNPAVQAAAPF</sequence>
<proteinExistence type="predicted"/>